<evidence type="ECO:0000256" key="1">
    <source>
        <dbReference type="SAM" id="Phobius"/>
    </source>
</evidence>
<feature type="domain" description="DUF8173" evidence="3">
    <location>
        <begin position="226"/>
        <end position="380"/>
    </location>
</feature>
<dbReference type="InterPro" id="IPR058486">
    <property type="entry name" value="DUF8173"/>
</dbReference>
<feature type="signal peptide" evidence="2">
    <location>
        <begin position="1"/>
        <end position="24"/>
    </location>
</feature>
<feature type="transmembrane region" description="Helical" evidence="1">
    <location>
        <begin position="363"/>
        <end position="380"/>
    </location>
</feature>
<accession>A0A1G1Y4R0</accession>
<dbReference type="AlphaFoldDB" id="A0A1G1Y4R0"/>
<proteinExistence type="predicted"/>
<protein>
    <recommendedName>
        <fullName evidence="3">DUF8173 domain-containing protein</fullName>
    </recommendedName>
</protein>
<gene>
    <name evidence="4" type="ORF">A2663_04675</name>
</gene>
<feature type="chain" id="PRO_5009581468" description="DUF8173 domain-containing protein" evidence="2">
    <location>
        <begin position="25"/>
        <end position="389"/>
    </location>
</feature>
<keyword evidence="2" id="KW-0732">Signal</keyword>
<dbReference type="Pfam" id="PF26514">
    <property type="entry name" value="DUF8173"/>
    <property type="match status" value="1"/>
</dbReference>
<name>A0A1G1Y4R0_9BACT</name>
<keyword evidence="1" id="KW-0472">Membrane</keyword>
<dbReference type="Proteomes" id="UP000178432">
    <property type="component" value="Unassembled WGS sequence"/>
</dbReference>
<dbReference type="EMBL" id="MHIF01000045">
    <property type="protein sequence ID" value="OGY47298.1"/>
    <property type="molecule type" value="Genomic_DNA"/>
</dbReference>
<sequence>MSVKKTAIFLLSFLIIVLPLAALAVEENAGQSVYVGAEEIVQGNFLKVGNTIDIKGAINGDVIAVGNTINISGPVAGDVIAAAKTVKITGPVYGSIRVLANTIEIDNEVSRNIWAVGNTILIGKEARIGWDVYATASRVDLGGKVLGHVFGGAANFKISGEVAKSAELTVDTGGQLILESTAKVSGDLTYRAASEKQLVLEPGAQVSGQTIKKAIYSKPLNQPFAKQHFGLALLFFKMISFFGLLLVGLVLIAFMPKAILEASAEMPRQPAALIVYGIIFTIVVPVLALLSALTVIGLPLAFILIPLYLIFWYLSKVIAGFALGGFLIERFSASRRARGSLVWPLVIGLIVFLIITSLPFIGWLVKLILIFWAIGALMKVSKEIIRDLR</sequence>
<evidence type="ECO:0000256" key="2">
    <source>
        <dbReference type="SAM" id="SignalP"/>
    </source>
</evidence>
<feature type="transmembrane region" description="Helical" evidence="1">
    <location>
        <begin position="229"/>
        <end position="252"/>
    </location>
</feature>
<feature type="transmembrane region" description="Helical" evidence="1">
    <location>
        <begin position="310"/>
        <end position="328"/>
    </location>
</feature>
<keyword evidence="1" id="KW-0812">Transmembrane</keyword>
<feature type="transmembrane region" description="Helical" evidence="1">
    <location>
        <begin position="273"/>
        <end position="304"/>
    </location>
</feature>
<evidence type="ECO:0000313" key="5">
    <source>
        <dbReference type="Proteomes" id="UP000178432"/>
    </source>
</evidence>
<feature type="transmembrane region" description="Helical" evidence="1">
    <location>
        <begin position="340"/>
        <end position="357"/>
    </location>
</feature>
<organism evidence="4 5">
    <name type="scientific">Candidatus Buchananbacteria bacterium RIFCSPHIGHO2_01_FULL_46_12</name>
    <dbReference type="NCBI Taxonomy" id="1797536"/>
    <lineage>
        <taxon>Bacteria</taxon>
        <taxon>Candidatus Buchananiibacteriota</taxon>
    </lineage>
</organism>
<evidence type="ECO:0000313" key="4">
    <source>
        <dbReference type="EMBL" id="OGY47298.1"/>
    </source>
</evidence>
<evidence type="ECO:0000259" key="3">
    <source>
        <dbReference type="Pfam" id="PF26514"/>
    </source>
</evidence>
<keyword evidence="1" id="KW-1133">Transmembrane helix</keyword>
<reference evidence="4 5" key="1">
    <citation type="journal article" date="2016" name="Nat. Commun.">
        <title>Thousands of microbial genomes shed light on interconnected biogeochemical processes in an aquifer system.</title>
        <authorList>
            <person name="Anantharaman K."/>
            <person name="Brown C.T."/>
            <person name="Hug L.A."/>
            <person name="Sharon I."/>
            <person name="Castelle C.J."/>
            <person name="Probst A.J."/>
            <person name="Thomas B.C."/>
            <person name="Singh A."/>
            <person name="Wilkins M.J."/>
            <person name="Karaoz U."/>
            <person name="Brodie E.L."/>
            <person name="Williams K.H."/>
            <person name="Hubbard S.S."/>
            <person name="Banfield J.F."/>
        </authorList>
    </citation>
    <scope>NUCLEOTIDE SEQUENCE [LARGE SCALE GENOMIC DNA]</scope>
</reference>
<comment type="caution">
    <text evidence="4">The sequence shown here is derived from an EMBL/GenBank/DDBJ whole genome shotgun (WGS) entry which is preliminary data.</text>
</comment>